<comment type="caution">
    <text evidence="9">The sequence shown here is derived from an EMBL/GenBank/DDBJ whole genome shotgun (WGS) entry which is preliminary data.</text>
</comment>
<feature type="transmembrane region" description="Helical" evidence="7">
    <location>
        <begin position="373"/>
        <end position="392"/>
    </location>
</feature>
<protein>
    <submittedName>
        <fullName evidence="9">MFS transporter</fullName>
    </submittedName>
</protein>
<dbReference type="PROSITE" id="PS50850">
    <property type="entry name" value="MFS"/>
    <property type="match status" value="1"/>
</dbReference>
<feature type="transmembrane region" description="Helical" evidence="7">
    <location>
        <begin position="186"/>
        <end position="208"/>
    </location>
</feature>
<evidence type="ECO:0000256" key="1">
    <source>
        <dbReference type="ARBA" id="ARBA00004651"/>
    </source>
</evidence>
<dbReference type="SUPFAM" id="SSF103473">
    <property type="entry name" value="MFS general substrate transporter"/>
    <property type="match status" value="1"/>
</dbReference>
<dbReference type="GO" id="GO:0022857">
    <property type="term" value="F:transmembrane transporter activity"/>
    <property type="evidence" value="ECO:0007669"/>
    <property type="project" value="InterPro"/>
</dbReference>
<dbReference type="GO" id="GO:0005886">
    <property type="term" value="C:plasma membrane"/>
    <property type="evidence" value="ECO:0007669"/>
    <property type="project" value="UniProtKB-SubCell"/>
</dbReference>
<feature type="transmembrane region" description="Helical" evidence="7">
    <location>
        <begin position="398"/>
        <end position="423"/>
    </location>
</feature>
<evidence type="ECO:0000256" key="3">
    <source>
        <dbReference type="ARBA" id="ARBA00022692"/>
    </source>
</evidence>
<dbReference type="PRINTS" id="PR01036">
    <property type="entry name" value="TCRTETB"/>
</dbReference>
<keyword evidence="5 7" id="KW-0472">Membrane</keyword>
<feature type="transmembrane region" description="Helical" evidence="7">
    <location>
        <begin position="443"/>
        <end position="463"/>
    </location>
</feature>
<feature type="transmembrane region" description="Helical" evidence="7">
    <location>
        <begin position="60"/>
        <end position="89"/>
    </location>
</feature>
<feature type="transmembrane region" description="Helical" evidence="7">
    <location>
        <begin position="469"/>
        <end position="491"/>
    </location>
</feature>
<dbReference type="Pfam" id="PF07690">
    <property type="entry name" value="MFS_1"/>
    <property type="match status" value="1"/>
</dbReference>
<evidence type="ECO:0000256" key="5">
    <source>
        <dbReference type="ARBA" id="ARBA00023136"/>
    </source>
</evidence>
<accession>A0A3L8PNA7</accession>
<feature type="transmembrane region" description="Helical" evidence="7">
    <location>
        <begin position="340"/>
        <end position="361"/>
    </location>
</feature>
<gene>
    <name evidence="9" type="ORF">D9V41_03295</name>
</gene>
<feature type="transmembrane region" description="Helical" evidence="7">
    <location>
        <begin position="315"/>
        <end position="334"/>
    </location>
</feature>
<comment type="subcellular location">
    <subcellularLocation>
        <location evidence="1">Cell membrane</location>
        <topology evidence="1">Multi-pass membrane protein</topology>
    </subcellularLocation>
</comment>
<feature type="transmembrane region" description="Helical" evidence="7">
    <location>
        <begin position="252"/>
        <end position="269"/>
    </location>
</feature>
<evidence type="ECO:0000259" key="8">
    <source>
        <dbReference type="PROSITE" id="PS50850"/>
    </source>
</evidence>
<feature type="transmembrane region" description="Helical" evidence="7">
    <location>
        <begin position="95"/>
        <end position="119"/>
    </location>
</feature>
<proteinExistence type="predicted"/>
<name>A0A3L8PNA7_9ACTN</name>
<dbReference type="InterPro" id="IPR020846">
    <property type="entry name" value="MFS_dom"/>
</dbReference>
<dbReference type="Gene3D" id="1.20.1250.20">
    <property type="entry name" value="MFS general substrate transporter like domains"/>
    <property type="match status" value="2"/>
</dbReference>
<keyword evidence="4 7" id="KW-1133">Transmembrane helix</keyword>
<dbReference type="PANTHER" id="PTHR42718">
    <property type="entry name" value="MAJOR FACILITATOR SUPERFAMILY MULTIDRUG TRANSPORTER MFSC"/>
    <property type="match status" value="1"/>
</dbReference>
<dbReference type="EMBL" id="RDBF01000002">
    <property type="protein sequence ID" value="RLV56811.1"/>
    <property type="molecule type" value="Genomic_DNA"/>
</dbReference>
<feature type="transmembrane region" description="Helical" evidence="7">
    <location>
        <begin position="126"/>
        <end position="147"/>
    </location>
</feature>
<evidence type="ECO:0000256" key="2">
    <source>
        <dbReference type="ARBA" id="ARBA00022448"/>
    </source>
</evidence>
<sequence length="496" mass="50790">MARGVRRPRPPTPQRPALLRASARHRARPARAGGTARRVARPGRAMTAVELRSPWRASGLGPAVIGLFITAFLVAFESLAVATALPIVAEDLDGLSLYAVSFAAPAATAVAAMTVAAWGCERYGHAPVMVSGVLVFAAGLLAAGVASTMTQFVVGRGVQGVGSGLIGVALYVLVGRTFPPELRPRAFVVLTSAWVLPAIVGPVLAGTVAEHLGWRWVFLGVPMLALAALGLLRPALASSRADATAVADAGRIRRSVVVALAVFAVTVGGQRTVGWWPVLVVAGAVTAAAAVIALLPPGTFRARRGLPSVIATRSLTSTAFFAVESFLPLALVQLRGLSATAAGLFLTTTAVLWFAGSWWSTRSRWWQSRRRRTVFGSGAVVAAVAAAAAATVDAVPLALIAAGWAVGGLGMGIAMPTLSVLVLDLSTSQTQGRNSASMQTSDAVLQALVIAVCSGVFAGLLASGGATPFIAVFAIAAVVAVIAVPVSMRVVPDESR</sequence>
<dbReference type="InterPro" id="IPR011701">
    <property type="entry name" value="MFS"/>
</dbReference>
<feature type="transmembrane region" description="Helical" evidence="7">
    <location>
        <begin position="275"/>
        <end position="295"/>
    </location>
</feature>
<evidence type="ECO:0000256" key="4">
    <source>
        <dbReference type="ARBA" id="ARBA00022989"/>
    </source>
</evidence>
<evidence type="ECO:0000256" key="7">
    <source>
        <dbReference type="SAM" id="Phobius"/>
    </source>
</evidence>
<dbReference type="PANTHER" id="PTHR42718:SF9">
    <property type="entry name" value="MAJOR FACILITATOR SUPERFAMILY MULTIDRUG TRANSPORTER MFSC"/>
    <property type="match status" value="1"/>
</dbReference>
<evidence type="ECO:0000256" key="6">
    <source>
        <dbReference type="SAM" id="MobiDB-lite"/>
    </source>
</evidence>
<keyword evidence="3 7" id="KW-0812">Transmembrane</keyword>
<feature type="domain" description="Major facilitator superfamily (MFS) profile" evidence="8">
    <location>
        <begin position="63"/>
        <end position="495"/>
    </location>
</feature>
<dbReference type="Proteomes" id="UP000282515">
    <property type="component" value="Unassembled WGS sequence"/>
</dbReference>
<feature type="region of interest" description="Disordered" evidence="6">
    <location>
        <begin position="1"/>
        <end position="38"/>
    </location>
</feature>
<feature type="transmembrane region" description="Helical" evidence="7">
    <location>
        <begin position="153"/>
        <end position="174"/>
    </location>
</feature>
<evidence type="ECO:0000313" key="9">
    <source>
        <dbReference type="EMBL" id="RLV56811.1"/>
    </source>
</evidence>
<feature type="transmembrane region" description="Helical" evidence="7">
    <location>
        <begin position="214"/>
        <end position="232"/>
    </location>
</feature>
<dbReference type="InterPro" id="IPR036259">
    <property type="entry name" value="MFS_trans_sf"/>
</dbReference>
<dbReference type="AlphaFoldDB" id="A0A3L8PNA7"/>
<reference evidence="9 10" key="1">
    <citation type="submission" date="2018-10" db="EMBL/GenBank/DDBJ databases">
        <title>Aeromicrobium sp. 9W16Y-2 whole genome shotgun sequence.</title>
        <authorList>
            <person name="Li F."/>
        </authorList>
    </citation>
    <scope>NUCLEOTIDE SEQUENCE [LARGE SCALE GENOMIC DNA]</scope>
    <source>
        <strain evidence="9 10">9W16Y-2</strain>
    </source>
</reference>
<keyword evidence="2" id="KW-0813">Transport</keyword>
<evidence type="ECO:0000313" key="10">
    <source>
        <dbReference type="Proteomes" id="UP000282515"/>
    </source>
</evidence>
<organism evidence="9 10">
    <name type="scientific">Aeromicrobium phragmitis</name>
    <dbReference type="NCBI Taxonomy" id="2478914"/>
    <lineage>
        <taxon>Bacteria</taxon>
        <taxon>Bacillati</taxon>
        <taxon>Actinomycetota</taxon>
        <taxon>Actinomycetes</taxon>
        <taxon>Propionibacteriales</taxon>
        <taxon>Nocardioidaceae</taxon>
        <taxon>Aeromicrobium</taxon>
    </lineage>
</organism>
<dbReference type="OrthoDB" id="9778875at2"/>
<keyword evidence="10" id="KW-1185">Reference proteome</keyword>